<dbReference type="Proteomes" id="UP001241169">
    <property type="component" value="Unassembled WGS sequence"/>
</dbReference>
<evidence type="ECO:0000256" key="2">
    <source>
        <dbReference type="SAM" id="MobiDB-lite"/>
    </source>
</evidence>
<name>A0ABQ9SDG2_9PEZI</name>
<accession>A0ABQ9SDG2</accession>
<dbReference type="RefSeq" id="XP_060346683.1">
    <property type="nucleotide sequence ID" value="XM_060494501.1"/>
</dbReference>
<reference evidence="3 4" key="1">
    <citation type="submission" date="2016-10" db="EMBL/GenBank/DDBJ databases">
        <title>The genome sequence of Colletotrichum fioriniae PJ7.</title>
        <authorList>
            <person name="Baroncelli R."/>
        </authorList>
    </citation>
    <scope>NUCLEOTIDE SEQUENCE [LARGE SCALE GENOMIC DNA]</scope>
    <source>
        <strain evidence="3 4">IMI 384185</strain>
    </source>
</reference>
<dbReference type="EMBL" id="MOPA01000008">
    <property type="protein sequence ID" value="KAK1533532.1"/>
    <property type="molecule type" value="Genomic_DNA"/>
</dbReference>
<feature type="region of interest" description="Disordered" evidence="2">
    <location>
        <begin position="488"/>
        <end position="550"/>
    </location>
</feature>
<gene>
    <name evidence="3" type="ORF">CPAR01_10240</name>
</gene>
<dbReference type="GeneID" id="85378400"/>
<organism evidence="3 4">
    <name type="scientific">Colletotrichum paranaense</name>
    <dbReference type="NCBI Taxonomy" id="1914294"/>
    <lineage>
        <taxon>Eukaryota</taxon>
        <taxon>Fungi</taxon>
        <taxon>Dikarya</taxon>
        <taxon>Ascomycota</taxon>
        <taxon>Pezizomycotina</taxon>
        <taxon>Sordariomycetes</taxon>
        <taxon>Hypocreomycetidae</taxon>
        <taxon>Glomerellales</taxon>
        <taxon>Glomerellaceae</taxon>
        <taxon>Colletotrichum</taxon>
        <taxon>Colletotrichum acutatum species complex</taxon>
    </lineage>
</organism>
<proteinExistence type="predicted"/>
<evidence type="ECO:0000313" key="4">
    <source>
        <dbReference type="Proteomes" id="UP001241169"/>
    </source>
</evidence>
<evidence type="ECO:0000256" key="1">
    <source>
        <dbReference type="SAM" id="Coils"/>
    </source>
</evidence>
<keyword evidence="4" id="KW-1185">Reference proteome</keyword>
<feature type="coiled-coil region" evidence="1">
    <location>
        <begin position="342"/>
        <end position="369"/>
    </location>
</feature>
<comment type="caution">
    <text evidence="3">The sequence shown here is derived from an EMBL/GenBank/DDBJ whole genome shotgun (WGS) entry which is preliminary data.</text>
</comment>
<sequence>MGDDKSVDEKLPKRPLEDNVGWETGLLIDDVEEANIELEELELRPAEVLLDVESNVAAFEVGAVEEESLNKRPDAICIDDILEGEVDDEVTSKVLELKVDVEEPLELPVEVEDVLATLAVAKVLEESTELELDNSVVLVVDDDDGVNDVDNKDAGSTLRPDVDEITVEEALGRSLELLWKSWLEPLLEVDEDITVDSDEDSNIEPDERGSELDEALVEDTFVVGSKVSSSAVLAVLDDMILEMLEDGPEGLLELILEEGELVEAALVLDSKVFGSTVSVVLVEVVLVPVNEVLRDGSKVEELENIELDNPGERSVDVDVEVKGAAFGVLHRRSEYWSHYGVVAGSEAKLDESTEEANDDEEKVEVLIDEDSDSDELEEVASGAIEDEDGEFGSMDVLIDDGSEVGNEVEGTTSGAVGEVDDDDKDIDEEVLVVLADDDCDREVGDSAVVVALDDVVVKEAEYGSKLKLENVIVIPVVELTEDVHKLEEDDSELETKLAGSTDGGLEDRDSPVEVDDEESDKLDKASTELSKLGSGEELRSEIDEEREDVKPVVGDSVDVVTRLAGPIVGDKYGDVNVVTDEDVDVTDAASSELDWVVGEVNMTVEVLVDEDTEDSLELAIELDGDREPLSEELEVVELKSRVAGSTVKEKDSELLVDMLAEESVGVVAISSEPACELTEVDSVTEILIVTEEGDSVELIVDVAVELEDDSKTLSEVLNALSVKVLCEVGSRLSGLIVRLDEAAIVLETSEEEEATFDVELTEVAVMVLDLVGEPEEVSKMSKAVDEFTFADDCGINEDDSSISVELEPCSVDGLDDVDSRLFGSTVTLKDEKSVKELSDVVAVISSVRLIEVDCGKVDVGVGVNESAPLAVEELISSLVGRVVEEASVSRLTVTLEFEVMKSELSLLRVLEESAADEDAVLVMDDNGSDVAVELDADETPDELVNSNVEELVSVAVIADTIDVDSKVLISAVF</sequence>
<protein>
    <submittedName>
        <fullName evidence="3">Uncharacterized protein</fullName>
    </submittedName>
</protein>
<evidence type="ECO:0000313" key="3">
    <source>
        <dbReference type="EMBL" id="KAK1533532.1"/>
    </source>
</evidence>
<keyword evidence="1" id="KW-0175">Coiled coil</keyword>